<keyword evidence="4" id="KW-1185">Reference proteome</keyword>
<protein>
    <submittedName>
        <fullName evidence="3">HET-domain-containing protein</fullName>
    </submittedName>
</protein>
<dbReference type="InterPro" id="IPR010730">
    <property type="entry name" value="HET"/>
</dbReference>
<organism evidence="3 4">
    <name type="scientific">Apiospora arundinis</name>
    <dbReference type="NCBI Taxonomy" id="335852"/>
    <lineage>
        <taxon>Eukaryota</taxon>
        <taxon>Fungi</taxon>
        <taxon>Dikarya</taxon>
        <taxon>Ascomycota</taxon>
        <taxon>Pezizomycotina</taxon>
        <taxon>Sordariomycetes</taxon>
        <taxon>Xylariomycetidae</taxon>
        <taxon>Amphisphaeriales</taxon>
        <taxon>Apiosporaceae</taxon>
        <taxon>Apiospora</taxon>
    </lineage>
</organism>
<feature type="compositionally biased region" description="Basic and acidic residues" evidence="1">
    <location>
        <begin position="182"/>
        <end position="191"/>
    </location>
</feature>
<feature type="compositionally biased region" description="Basic and acidic residues" evidence="1">
    <location>
        <begin position="74"/>
        <end position="83"/>
    </location>
</feature>
<evidence type="ECO:0000256" key="1">
    <source>
        <dbReference type="SAM" id="MobiDB-lite"/>
    </source>
</evidence>
<evidence type="ECO:0000259" key="2">
    <source>
        <dbReference type="Pfam" id="PF06985"/>
    </source>
</evidence>
<accession>A0ABR2I9Z0</accession>
<feature type="region of interest" description="Disordered" evidence="1">
    <location>
        <begin position="182"/>
        <end position="207"/>
    </location>
</feature>
<feature type="region of interest" description="Disordered" evidence="1">
    <location>
        <begin position="64"/>
        <end position="120"/>
    </location>
</feature>
<proteinExistence type="predicted"/>
<gene>
    <name evidence="3" type="ORF">PGQ11_010552</name>
</gene>
<reference evidence="3 4" key="1">
    <citation type="journal article" date="2024" name="IMA Fungus">
        <title>Apiospora arundinis, a panoply of carbohydrate-active enzymes and secondary metabolites.</title>
        <authorList>
            <person name="Sorensen T."/>
            <person name="Petersen C."/>
            <person name="Muurmann A.T."/>
            <person name="Christiansen J.V."/>
            <person name="Brundto M.L."/>
            <person name="Overgaard C.K."/>
            <person name="Boysen A.T."/>
            <person name="Wollenberg R.D."/>
            <person name="Larsen T.O."/>
            <person name="Sorensen J.L."/>
            <person name="Nielsen K.L."/>
            <person name="Sondergaard T.E."/>
        </authorList>
    </citation>
    <scope>NUCLEOTIDE SEQUENCE [LARGE SCALE GENOMIC DNA]</scope>
    <source>
        <strain evidence="3 4">AAU 773</strain>
    </source>
</reference>
<dbReference type="PANTHER" id="PTHR33112">
    <property type="entry name" value="DOMAIN PROTEIN, PUTATIVE-RELATED"/>
    <property type="match status" value="1"/>
</dbReference>
<name>A0ABR2I9Z0_9PEZI</name>
<comment type="caution">
    <text evidence="3">The sequence shown here is derived from an EMBL/GenBank/DDBJ whole genome shotgun (WGS) entry which is preliminary data.</text>
</comment>
<evidence type="ECO:0000313" key="4">
    <source>
        <dbReference type="Proteomes" id="UP001390339"/>
    </source>
</evidence>
<dbReference type="Proteomes" id="UP001390339">
    <property type="component" value="Unassembled WGS sequence"/>
</dbReference>
<dbReference type="Pfam" id="PF06985">
    <property type="entry name" value="HET"/>
    <property type="match status" value="1"/>
</dbReference>
<feature type="domain" description="Heterokaryon incompatibility" evidence="2">
    <location>
        <begin position="412"/>
        <end position="569"/>
    </location>
</feature>
<sequence length="863" mass="98696">MSLFLSGVTWMNLSLLPFSSYQRLNPQLVHDHPTLQAMSSFNEDIDEGPNLHEELPFWQEELSSSSFSSSSSEDGTKEYERSDGGSVGSDNKIFSNKASYPGQRGRISNYPTRGRPRDWHPKERQLPLKFKARSVSPHTAWRAEVDWQTFIKFGSEARSTNWIGDPFYPKDKSIFELRGKPSSRRFKDTPRRNSMPTVSAAVPGSSPAIPERPSLALRSWEKVDAPSSTIDEVIPPTKNLCKACLCINPQSLKYGLAHHRLDSLNKSARSCPFCVFLQEHISAQFFMSRNEYQLTMDYRRVGLFDLETRKVIHEKPWDVFTKALDPAVEYGFNYMRQLTTTRSEESFAVARAWLADCILGHGKEPRPKTNSGPHPAKVRPKVPRRLIDVVNKTGQPGEVSLVQPQLSGIYEYAALTYCWGQVQGATWLTTKANLVSRSAGFIRSSMPQTLQDALIITEKLGLRYVWIDALCIVQDDPEDWEVEGSKMAGIYIGAYVTISASSSISSHSGIFNSRSTIPLWRPEIVHIESELTDGRRSQLYFNTLQPFHYGPLSDVWNGPLSARAWCLQERALSPRIIHYTNSQILWECEHCVKFEDNIERNLNSISTHHSFYKRLTNDFDVRILSAKDISEQWYGSTVPEYAYRMLTNESDKLVAISALAEVIHMNSGEEYIAGLWRSSVLDGLLWTRDGSGAKTKAYRCPSWSWVSQKSGVNWDDHWRDTAWYCELLAVEVKSGKHNDFGSVESGYIRLRTWVMPAWAWRTTTPENPEYVSLFSWDDTRPSNIEAIMDDDDWRVGRVFCALISSRRLMVLQLVDLASHIYKRVGISERLKFSRWDDEMKIEFCEWYGDVIMQHGIRVDITII</sequence>
<evidence type="ECO:0000313" key="3">
    <source>
        <dbReference type="EMBL" id="KAK8859818.1"/>
    </source>
</evidence>
<dbReference type="PANTHER" id="PTHR33112:SF16">
    <property type="entry name" value="HETEROKARYON INCOMPATIBILITY DOMAIN-CONTAINING PROTEIN"/>
    <property type="match status" value="1"/>
</dbReference>
<dbReference type="EMBL" id="JAPCWZ010000006">
    <property type="protein sequence ID" value="KAK8859818.1"/>
    <property type="molecule type" value="Genomic_DNA"/>
</dbReference>
<feature type="compositionally biased region" description="Polar residues" evidence="1">
    <location>
        <begin position="88"/>
        <end position="98"/>
    </location>
</feature>